<organism evidence="2 3">
    <name type="scientific">Sorangium cellulosum So0157-2</name>
    <dbReference type="NCBI Taxonomy" id="1254432"/>
    <lineage>
        <taxon>Bacteria</taxon>
        <taxon>Pseudomonadati</taxon>
        <taxon>Myxococcota</taxon>
        <taxon>Polyangia</taxon>
        <taxon>Polyangiales</taxon>
        <taxon>Polyangiaceae</taxon>
        <taxon>Sorangium</taxon>
    </lineage>
</organism>
<dbReference type="Proteomes" id="UP000014803">
    <property type="component" value="Chromosome"/>
</dbReference>
<dbReference type="HOGENOM" id="CLU_2525784_0_0_7"/>
<feature type="compositionally biased region" description="Low complexity" evidence="1">
    <location>
        <begin position="74"/>
        <end position="84"/>
    </location>
</feature>
<proteinExistence type="predicted"/>
<dbReference type="KEGG" id="scu:SCE1572_21410"/>
<evidence type="ECO:0000256" key="1">
    <source>
        <dbReference type="SAM" id="MobiDB-lite"/>
    </source>
</evidence>
<protein>
    <submittedName>
        <fullName evidence="2">Uncharacterized protein</fullName>
    </submittedName>
</protein>
<dbReference type="EMBL" id="CP003969">
    <property type="protein sequence ID" value="AGP36828.1"/>
    <property type="molecule type" value="Genomic_DNA"/>
</dbReference>
<reference evidence="2 3" key="1">
    <citation type="journal article" date="2013" name="Sci. Rep.">
        <title>Extraordinary expansion of a Sorangium cellulosum genome from an alkaline milieu.</title>
        <authorList>
            <person name="Han K."/>
            <person name="Li Z.F."/>
            <person name="Peng R."/>
            <person name="Zhu L.P."/>
            <person name="Zhou T."/>
            <person name="Wang L.G."/>
            <person name="Li S.G."/>
            <person name="Zhang X.B."/>
            <person name="Hu W."/>
            <person name="Wu Z.H."/>
            <person name="Qin N."/>
            <person name="Li Y.Z."/>
        </authorList>
    </citation>
    <scope>NUCLEOTIDE SEQUENCE [LARGE SCALE GENOMIC DNA]</scope>
    <source>
        <strain evidence="2 3">So0157-2</strain>
    </source>
</reference>
<accession>S4Y1Q2</accession>
<evidence type="ECO:0000313" key="2">
    <source>
        <dbReference type="EMBL" id="AGP36828.1"/>
    </source>
</evidence>
<dbReference type="AlphaFoldDB" id="S4Y1Q2"/>
<sequence length="84" mass="8750">MVSKLTTMAGTRMAEIVPEFAHTAKIMWMWAMQARAGGSGGTGRRLAPSPALPSVRIGPATARRADPGERGAEGRTAAGSRRSA</sequence>
<evidence type="ECO:0000313" key="3">
    <source>
        <dbReference type="Proteomes" id="UP000014803"/>
    </source>
</evidence>
<name>S4Y1Q2_SORCE</name>
<gene>
    <name evidence="2" type="ORF">SCE1572_21410</name>
</gene>
<feature type="compositionally biased region" description="Basic and acidic residues" evidence="1">
    <location>
        <begin position="63"/>
        <end position="73"/>
    </location>
</feature>
<feature type="region of interest" description="Disordered" evidence="1">
    <location>
        <begin position="37"/>
        <end position="84"/>
    </location>
</feature>